<gene>
    <name evidence="3" type="primary">LOC105174055</name>
</gene>
<reference evidence="3" key="1">
    <citation type="submission" date="2025-08" db="UniProtKB">
        <authorList>
            <consortium name="RefSeq"/>
        </authorList>
    </citation>
    <scope>IDENTIFICATION</scope>
</reference>
<sequence>MSGAVVTLSRNPNSSGIIFSIALPNLKKCLEGNFDSIKRLKETNAPNVSYNRQAGSNDDDEDDNSDNTGEHDSLETEMEVDAPECQLSLNQQGSTANEPSLKQAPEVVDGWTVVASRHSRGRRN</sequence>
<feature type="compositionally biased region" description="Polar residues" evidence="1">
    <location>
        <begin position="44"/>
        <end position="55"/>
    </location>
</feature>
<dbReference type="Proteomes" id="UP000504604">
    <property type="component" value="Linkage group LG11"/>
</dbReference>
<accession>A0A6I9U9C0</accession>
<name>A0A6I9U9C0_SESIN</name>
<dbReference type="InParanoid" id="A0A6I9U9C0"/>
<dbReference type="RefSeq" id="XP_011094321.1">
    <property type="nucleotide sequence ID" value="XM_011096019.2"/>
</dbReference>
<evidence type="ECO:0000313" key="2">
    <source>
        <dbReference type="Proteomes" id="UP000504604"/>
    </source>
</evidence>
<proteinExistence type="predicted"/>
<evidence type="ECO:0000313" key="3">
    <source>
        <dbReference type="RefSeq" id="XP_011094321.1"/>
    </source>
</evidence>
<dbReference type="AlphaFoldDB" id="A0A6I9U9C0"/>
<dbReference type="GeneID" id="105174055"/>
<evidence type="ECO:0000256" key="1">
    <source>
        <dbReference type="SAM" id="MobiDB-lite"/>
    </source>
</evidence>
<feature type="region of interest" description="Disordered" evidence="1">
    <location>
        <begin position="42"/>
        <end position="124"/>
    </location>
</feature>
<dbReference type="KEGG" id="sind:105174055"/>
<dbReference type="OrthoDB" id="1744892at2759"/>
<protein>
    <submittedName>
        <fullName evidence="3">Uncharacterized protein LOC105174055</fullName>
    </submittedName>
</protein>
<feature type="compositionally biased region" description="Polar residues" evidence="1">
    <location>
        <begin position="87"/>
        <end position="100"/>
    </location>
</feature>
<organism evidence="2 3">
    <name type="scientific">Sesamum indicum</name>
    <name type="common">Oriental sesame</name>
    <name type="synonym">Sesamum orientale</name>
    <dbReference type="NCBI Taxonomy" id="4182"/>
    <lineage>
        <taxon>Eukaryota</taxon>
        <taxon>Viridiplantae</taxon>
        <taxon>Streptophyta</taxon>
        <taxon>Embryophyta</taxon>
        <taxon>Tracheophyta</taxon>
        <taxon>Spermatophyta</taxon>
        <taxon>Magnoliopsida</taxon>
        <taxon>eudicotyledons</taxon>
        <taxon>Gunneridae</taxon>
        <taxon>Pentapetalae</taxon>
        <taxon>asterids</taxon>
        <taxon>lamiids</taxon>
        <taxon>Lamiales</taxon>
        <taxon>Pedaliaceae</taxon>
        <taxon>Sesamum</taxon>
    </lineage>
</organism>
<keyword evidence="2" id="KW-1185">Reference proteome</keyword>